<evidence type="ECO:0000256" key="4">
    <source>
        <dbReference type="ARBA" id="ARBA00023002"/>
    </source>
</evidence>
<keyword evidence="2" id="KW-0285">Flavoprotein</keyword>
<evidence type="ECO:0000313" key="7">
    <source>
        <dbReference type="Proteomes" id="UP000887226"/>
    </source>
</evidence>
<gene>
    <name evidence="6" type="ORF">BJ878DRAFT_481880</name>
</gene>
<comment type="cofactor">
    <cofactor evidence="1">
        <name>FAD</name>
        <dbReference type="ChEBI" id="CHEBI:57692"/>
    </cofactor>
</comment>
<dbReference type="SUPFAM" id="SSF51905">
    <property type="entry name" value="FAD/NAD(P)-binding domain"/>
    <property type="match status" value="1"/>
</dbReference>
<dbReference type="InterPro" id="IPR027424">
    <property type="entry name" value="Glucose_Oxidase_domain_2"/>
</dbReference>
<dbReference type="Gene3D" id="3.30.560.10">
    <property type="entry name" value="Glucose Oxidase, domain 3"/>
    <property type="match status" value="1"/>
</dbReference>
<sequence length="254" mass="27836">MASAHHSKVPEDRTTHKDQRINSSSQRTILAIQRLRNCKTWTQTIVCSVLSDSSARKGNVTTQRIFVCNHDFKTMVIVPSGALETPLILERSDVGDTAILGGANIPLVAGVFGVGKEYSLEPDETGDAVVAGRVNAPHLLATNAPIAGWNSQGIWARSQFEPGSESYQKEYCVSPRITRLQVAPGFRLSLEDSRNRIYPGDPSAISVGRYSTASTFSAYPYFKGHVHITNRDPRSPIDFQPGLFQNPTDITTHV</sequence>
<evidence type="ECO:0000313" key="6">
    <source>
        <dbReference type="EMBL" id="KAG9242584.1"/>
    </source>
</evidence>
<accession>A0A9P7YZ21</accession>
<evidence type="ECO:0000256" key="5">
    <source>
        <dbReference type="SAM" id="MobiDB-lite"/>
    </source>
</evidence>
<dbReference type="InterPro" id="IPR036188">
    <property type="entry name" value="FAD/NAD-bd_sf"/>
</dbReference>
<dbReference type="SUPFAM" id="SSF54373">
    <property type="entry name" value="FAD-linked reductases, C-terminal domain"/>
    <property type="match status" value="1"/>
</dbReference>
<dbReference type="EMBL" id="MU254057">
    <property type="protein sequence ID" value="KAG9242584.1"/>
    <property type="molecule type" value="Genomic_DNA"/>
</dbReference>
<dbReference type="AlphaFoldDB" id="A0A9P7YZ21"/>
<feature type="compositionally biased region" description="Basic and acidic residues" evidence="5">
    <location>
        <begin position="8"/>
        <end position="20"/>
    </location>
</feature>
<feature type="region of interest" description="Disordered" evidence="5">
    <location>
        <begin position="1"/>
        <end position="24"/>
    </location>
</feature>
<dbReference type="Gene3D" id="3.50.50.60">
    <property type="entry name" value="FAD/NAD(P)-binding domain"/>
    <property type="match status" value="1"/>
</dbReference>
<keyword evidence="7" id="KW-1185">Reference proteome</keyword>
<dbReference type="Gene3D" id="4.10.450.10">
    <property type="entry name" value="Glucose Oxidase, domain 2"/>
    <property type="match status" value="1"/>
</dbReference>
<keyword evidence="4" id="KW-0560">Oxidoreductase</keyword>
<dbReference type="Proteomes" id="UP000887226">
    <property type="component" value="Unassembled WGS sequence"/>
</dbReference>
<dbReference type="GO" id="GO:0016491">
    <property type="term" value="F:oxidoreductase activity"/>
    <property type="evidence" value="ECO:0007669"/>
    <property type="project" value="UniProtKB-KW"/>
</dbReference>
<reference evidence="6" key="1">
    <citation type="journal article" date="2021" name="IMA Fungus">
        <title>Genomic characterization of three marine fungi, including Emericellopsis atlantica sp. nov. with signatures of a generalist lifestyle and marine biomass degradation.</title>
        <authorList>
            <person name="Hagestad O.C."/>
            <person name="Hou L."/>
            <person name="Andersen J.H."/>
            <person name="Hansen E.H."/>
            <person name="Altermark B."/>
            <person name="Li C."/>
            <person name="Kuhnert E."/>
            <person name="Cox R.J."/>
            <person name="Crous P.W."/>
            <person name="Spatafora J.W."/>
            <person name="Lail K."/>
            <person name="Amirebrahimi M."/>
            <person name="Lipzen A."/>
            <person name="Pangilinan J."/>
            <person name="Andreopoulos W."/>
            <person name="Hayes R.D."/>
            <person name="Ng V."/>
            <person name="Grigoriev I.V."/>
            <person name="Jackson S.A."/>
            <person name="Sutton T.D.S."/>
            <person name="Dobson A.D.W."/>
            <person name="Rama T."/>
        </authorList>
    </citation>
    <scope>NUCLEOTIDE SEQUENCE</scope>
    <source>
        <strain evidence="6">TRa3180A</strain>
    </source>
</reference>
<name>A0A9P7YZ21_9HELO</name>
<evidence type="ECO:0000256" key="3">
    <source>
        <dbReference type="ARBA" id="ARBA00022827"/>
    </source>
</evidence>
<evidence type="ECO:0000256" key="1">
    <source>
        <dbReference type="ARBA" id="ARBA00001974"/>
    </source>
</evidence>
<protein>
    <submittedName>
        <fullName evidence="6">Uncharacterized protein</fullName>
    </submittedName>
</protein>
<evidence type="ECO:0000256" key="2">
    <source>
        <dbReference type="ARBA" id="ARBA00022630"/>
    </source>
</evidence>
<keyword evidence="3" id="KW-0274">FAD</keyword>
<dbReference type="OrthoDB" id="269227at2759"/>
<comment type="caution">
    <text evidence="6">The sequence shown here is derived from an EMBL/GenBank/DDBJ whole genome shotgun (WGS) entry which is preliminary data.</text>
</comment>
<proteinExistence type="predicted"/>
<organism evidence="6 7">
    <name type="scientific">Calycina marina</name>
    <dbReference type="NCBI Taxonomy" id="1763456"/>
    <lineage>
        <taxon>Eukaryota</taxon>
        <taxon>Fungi</taxon>
        <taxon>Dikarya</taxon>
        <taxon>Ascomycota</taxon>
        <taxon>Pezizomycotina</taxon>
        <taxon>Leotiomycetes</taxon>
        <taxon>Helotiales</taxon>
        <taxon>Pezizellaceae</taxon>
        <taxon>Calycina</taxon>
    </lineage>
</organism>